<dbReference type="EMBL" id="LVYD01000050">
    <property type="protein sequence ID" value="OQP62453.1"/>
    <property type="molecule type" value="Genomic_DNA"/>
</dbReference>
<dbReference type="OrthoDB" id="6200718at2"/>
<dbReference type="Gene3D" id="3.80.10.10">
    <property type="entry name" value="Ribonuclease Inhibitor"/>
    <property type="match status" value="1"/>
</dbReference>
<gene>
    <name evidence="1" type="ORF">A3860_27555</name>
</gene>
<dbReference type="Proteomes" id="UP000192796">
    <property type="component" value="Unassembled WGS sequence"/>
</dbReference>
<keyword evidence="2" id="KW-1185">Reference proteome</keyword>
<dbReference type="InterPro" id="IPR032675">
    <property type="entry name" value="LRR_dom_sf"/>
</dbReference>
<organism evidence="1 2">
    <name type="scientific">Niastella vici</name>
    <dbReference type="NCBI Taxonomy" id="1703345"/>
    <lineage>
        <taxon>Bacteria</taxon>
        <taxon>Pseudomonadati</taxon>
        <taxon>Bacteroidota</taxon>
        <taxon>Chitinophagia</taxon>
        <taxon>Chitinophagales</taxon>
        <taxon>Chitinophagaceae</taxon>
        <taxon>Niastella</taxon>
    </lineage>
</organism>
<dbReference type="InterPro" id="IPR047722">
    <property type="entry name" value="STM4015-like"/>
</dbReference>
<comment type="caution">
    <text evidence="1">The sequence shown here is derived from an EMBL/GenBank/DDBJ whole genome shotgun (WGS) entry which is preliminary data.</text>
</comment>
<name>A0A1V9FVT1_9BACT</name>
<evidence type="ECO:0000313" key="2">
    <source>
        <dbReference type="Proteomes" id="UP000192796"/>
    </source>
</evidence>
<dbReference type="AlphaFoldDB" id="A0A1V9FVT1"/>
<sequence length="303" mass="33563">MVSEHLQTFLNKPVQDFLPPTTIDPEKFVYRLRVSYEDEGVTITDLLEAFVRDPQVGKVTELIIGQFNAEVSESSFEVVDKLVALKNSLPGLKALFIGDITYEECEISWINQTDISPILKAFPALEHLQIRGGSDLSFSDLQHDRLTTLIIETGGMPPPVVTQVNAARLPNLTKLELWLGSDEYGFASTTADLAMVLSGSTFPKLTHLGLMDSVIQDDIAIAIAQAPVLNQLQVLDLSKGILTDKGAAALLKSAGIKKLKHLNLRHHFMSEAMMEQLRSLGISINLDDKQEEDDDYRYVEVAE</sequence>
<dbReference type="RefSeq" id="WP_081148785.1">
    <property type="nucleotide sequence ID" value="NZ_LVYD01000050.1"/>
</dbReference>
<proteinExistence type="predicted"/>
<accession>A0A1V9FVT1</accession>
<reference evidence="1 2" key="1">
    <citation type="submission" date="2016-03" db="EMBL/GenBank/DDBJ databases">
        <title>Niastella vici sp. nov., isolated from farmland soil.</title>
        <authorList>
            <person name="Chen L."/>
            <person name="Wang D."/>
            <person name="Yang S."/>
            <person name="Wang G."/>
        </authorList>
    </citation>
    <scope>NUCLEOTIDE SEQUENCE [LARGE SCALE GENOMIC DNA]</scope>
    <source>
        <strain evidence="1 2">DJ57</strain>
    </source>
</reference>
<evidence type="ECO:0000313" key="1">
    <source>
        <dbReference type="EMBL" id="OQP62453.1"/>
    </source>
</evidence>
<dbReference type="NCBIfam" id="NF038076">
    <property type="entry name" value="fam_STM4015"/>
    <property type="match status" value="1"/>
</dbReference>
<protein>
    <submittedName>
        <fullName evidence="1">Molybdenum metabolism regulator</fullName>
    </submittedName>
</protein>
<dbReference type="STRING" id="1703345.A3860_27555"/>
<dbReference type="SUPFAM" id="SSF52047">
    <property type="entry name" value="RNI-like"/>
    <property type="match status" value="1"/>
</dbReference>